<reference evidence="1" key="1">
    <citation type="submission" date="2010-06" db="EMBL/GenBank/DDBJ databases">
        <authorList>
            <person name="Carlson J."/>
            <person name="Booth B."/>
            <person name="Frise E."/>
            <person name="Sandler J."/>
            <person name="Wan K."/>
            <person name="Yu C."/>
            <person name="Celniker S."/>
        </authorList>
    </citation>
    <scope>NUCLEOTIDE SEQUENCE</scope>
</reference>
<proteinExistence type="evidence at transcript level"/>
<name>D6W4P2_DROME</name>
<protein>
    <submittedName>
        <fullName evidence="1">MIP22460p</fullName>
    </submittedName>
</protein>
<dbReference type="AlphaFoldDB" id="D6W4P2"/>
<dbReference type="EMBL" id="BT124942">
    <property type="protein sequence ID" value="ADI32780.1"/>
    <property type="molecule type" value="mRNA"/>
</dbReference>
<organism evidence="1">
    <name type="scientific">Drosophila melanogaster</name>
    <name type="common">Fruit fly</name>
    <dbReference type="NCBI Taxonomy" id="7227"/>
    <lineage>
        <taxon>Eukaryota</taxon>
        <taxon>Metazoa</taxon>
        <taxon>Ecdysozoa</taxon>
        <taxon>Arthropoda</taxon>
        <taxon>Hexapoda</taxon>
        <taxon>Insecta</taxon>
        <taxon>Pterygota</taxon>
        <taxon>Neoptera</taxon>
        <taxon>Endopterygota</taxon>
        <taxon>Diptera</taxon>
        <taxon>Brachycera</taxon>
        <taxon>Muscomorpha</taxon>
        <taxon>Ephydroidea</taxon>
        <taxon>Drosophilidae</taxon>
        <taxon>Drosophila</taxon>
        <taxon>Sophophora</taxon>
    </lineage>
</organism>
<accession>D6W4P2</accession>
<sequence length="52" mass="5881">MVAEKPPAEQEEDRWQHLWKTHFPGSRRCWHFPIIIVIMGMPPGGTIGGPAS</sequence>
<evidence type="ECO:0000313" key="1">
    <source>
        <dbReference type="EMBL" id="ADI32780.1"/>
    </source>
</evidence>